<sequence length="99" mass="11542">MFFFFKKKKNRFFPFQSILKKGSSCLISLFALTGGLSSASLFGALSSPLASYSSSWVYIAHQMSFDFCKKNWAYLWCDFGFMSRGRLWCSQKIVFRHWT</sequence>
<dbReference type="Proteomes" id="UP001174677">
    <property type="component" value="Chromosome 7"/>
</dbReference>
<dbReference type="EMBL" id="JARPOI010000007">
    <property type="protein sequence ID" value="KAJ9177807.1"/>
    <property type="molecule type" value="Genomic_DNA"/>
</dbReference>
<accession>A0ABQ9ME87</accession>
<gene>
    <name evidence="1" type="ORF">P3X46_012979</name>
</gene>
<protein>
    <recommendedName>
        <fullName evidence="3">CASP-like protein</fullName>
    </recommendedName>
</protein>
<organism evidence="1 2">
    <name type="scientific">Hevea brasiliensis</name>
    <name type="common">Para rubber tree</name>
    <name type="synonym">Siphonia brasiliensis</name>
    <dbReference type="NCBI Taxonomy" id="3981"/>
    <lineage>
        <taxon>Eukaryota</taxon>
        <taxon>Viridiplantae</taxon>
        <taxon>Streptophyta</taxon>
        <taxon>Embryophyta</taxon>
        <taxon>Tracheophyta</taxon>
        <taxon>Spermatophyta</taxon>
        <taxon>Magnoliopsida</taxon>
        <taxon>eudicotyledons</taxon>
        <taxon>Gunneridae</taxon>
        <taxon>Pentapetalae</taxon>
        <taxon>rosids</taxon>
        <taxon>fabids</taxon>
        <taxon>Malpighiales</taxon>
        <taxon>Euphorbiaceae</taxon>
        <taxon>Crotonoideae</taxon>
        <taxon>Micrandreae</taxon>
        <taxon>Hevea</taxon>
    </lineage>
</organism>
<evidence type="ECO:0000313" key="2">
    <source>
        <dbReference type="Proteomes" id="UP001174677"/>
    </source>
</evidence>
<evidence type="ECO:0008006" key="3">
    <source>
        <dbReference type="Google" id="ProtNLM"/>
    </source>
</evidence>
<comment type="caution">
    <text evidence="1">The sequence shown here is derived from an EMBL/GenBank/DDBJ whole genome shotgun (WGS) entry which is preliminary data.</text>
</comment>
<proteinExistence type="predicted"/>
<keyword evidence="2" id="KW-1185">Reference proteome</keyword>
<name>A0ABQ9ME87_HEVBR</name>
<reference evidence="1" key="1">
    <citation type="journal article" date="2023" name="Plant Biotechnol. J.">
        <title>Chromosome-level wild Hevea brasiliensis genome provides new tools for genomic-assisted breeding and valuable loci to elevate rubber yield.</title>
        <authorList>
            <person name="Cheng H."/>
            <person name="Song X."/>
            <person name="Hu Y."/>
            <person name="Wu T."/>
            <person name="Yang Q."/>
            <person name="An Z."/>
            <person name="Feng S."/>
            <person name="Deng Z."/>
            <person name="Wu W."/>
            <person name="Zeng X."/>
            <person name="Tu M."/>
            <person name="Wang X."/>
            <person name="Huang H."/>
        </authorList>
    </citation>
    <scope>NUCLEOTIDE SEQUENCE</scope>
    <source>
        <strain evidence="1">MT/VB/25A 57/8</strain>
    </source>
</reference>
<evidence type="ECO:0000313" key="1">
    <source>
        <dbReference type="EMBL" id="KAJ9177807.1"/>
    </source>
</evidence>